<keyword evidence="7" id="KW-0975">Bacterial flagellum</keyword>
<dbReference type="GO" id="GO:0009425">
    <property type="term" value="C:bacterial-type flagellum basal body"/>
    <property type="evidence" value="ECO:0007669"/>
    <property type="project" value="UniProtKB-SubCell"/>
</dbReference>
<dbReference type="PANTHER" id="PTHR38766:SF1">
    <property type="entry name" value="FLAGELLAR PROTEIN FLIO"/>
    <property type="match status" value="1"/>
</dbReference>
<keyword evidence="3" id="KW-1003">Cell membrane</keyword>
<evidence type="ECO:0000256" key="10">
    <source>
        <dbReference type="SAM" id="Phobius"/>
    </source>
</evidence>
<evidence type="ECO:0000256" key="7">
    <source>
        <dbReference type="ARBA" id="ARBA00023143"/>
    </source>
</evidence>
<comment type="similarity">
    <text evidence="8">Belongs to the FliO/MopB family.</text>
</comment>
<dbReference type="AlphaFoldDB" id="A0A2S7K923"/>
<evidence type="ECO:0000256" key="5">
    <source>
        <dbReference type="ARBA" id="ARBA00022989"/>
    </source>
</evidence>
<protein>
    <recommendedName>
        <fullName evidence="13">Flagellar assembly protein FliO</fullName>
    </recommendedName>
</protein>
<organism evidence="11 12">
    <name type="scientific">Hyphococcus luteus</name>
    <dbReference type="NCBI Taxonomy" id="2058213"/>
    <lineage>
        <taxon>Bacteria</taxon>
        <taxon>Pseudomonadati</taxon>
        <taxon>Pseudomonadota</taxon>
        <taxon>Alphaproteobacteria</taxon>
        <taxon>Parvularculales</taxon>
        <taxon>Parvularculaceae</taxon>
        <taxon>Hyphococcus</taxon>
    </lineage>
</organism>
<evidence type="ECO:0000313" key="11">
    <source>
        <dbReference type="EMBL" id="PQA89000.1"/>
    </source>
</evidence>
<dbReference type="Proteomes" id="UP000239504">
    <property type="component" value="Unassembled WGS sequence"/>
</dbReference>
<dbReference type="InterPro" id="IPR022781">
    <property type="entry name" value="Flagellar_biosynth_FliO"/>
</dbReference>
<dbReference type="GO" id="GO:0005886">
    <property type="term" value="C:plasma membrane"/>
    <property type="evidence" value="ECO:0007669"/>
    <property type="project" value="UniProtKB-SubCell"/>
</dbReference>
<keyword evidence="12" id="KW-1185">Reference proteome</keyword>
<proteinExistence type="inferred from homology"/>
<comment type="subcellular location">
    <subcellularLocation>
        <location evidence="1">Bacterial flagellum basal body</location>
    </subcellularLocation>
    <subcellularLocation>
        <location evidence="2">Cell membrane</location>
    </subcellularLocation>
</comment>
<dbReference type="GO" id="GO:0044781">
    <property type="term" value="P:bacterial-type flagellum organization"/>
    <property type="evidence" value="ECO:0007669"/>
    <property type="project" value="InterPro"/>
</dbReference>
<evidence type="ECO:0000256" key="8">
    <source>
        <dbReference type="ARBA" id="ARBA00037937"/>
    </source>
</evidence>
<dbReference type="PANTHER" id="PTHR38766">
    <property type="entry name" value="FLAGELLAR PROTEIN FLIO"/>
    <property type="match status" value="1"/>
</dbReference>
<dbReference type="RefSeq" id="WP_104828638.1">
    <property type="nucleotide sequence ID" value="NZ_PJCH01000003.1"/>
</dbReference>
<feature type="transmembrane region" description="Helical" evidence="10">
    <location>
        <begin position="6"/>
        <end position="27"/>
    </location>
</feature>
<keyword evidence="4 10" id="KW-0812">Transmembrane</keyword>
<evidence type="ECO:0008006" key="13">
    <source>
        <dbReference type="Google" id="ProtNLM"/>
    </source>
</evidence>
<dbReference type="EMBL" id="PJCH01000003">
    <property type="protein sequence ID" value="PQA89000.1"/>
    <property type="molecule type" value="Genomic_DNA"/>
</dbReference>
<gene>
    <name evidence="11" type="ORF">CW354_03360</name>
</gene>
<keyword evidence="5 10" id="KW-1133">Transmembrane helix</keyword>
<dbReference type="InterPro" id="IPR052205">
    <property type="entry name" value="FliO/MopB"/>
</dbReference>
<evidence type="ECO:0000256" key="2">
    <source>
        <dbReference type="ARBA" id="ARBA00004236"/>
    </source>
</evidence>
<keyword evidence="6 10" id="KW-0472">Membrane</keyword>
<dbReference type="OrthoDB" id="8456606at2"/>
<evidence type="ECO:0000256" key="3">
    <source>
        <dbReference type="ARBA" id="ARBA00022475"/>
    </source>
</evidence>
<evidence type="ECO:0000256" key="6">
    <source>
        <dbReference type="ARBA" id="ARBA00023136"/>
    </source>
</evidence>
<dbReference type="Pfam" id="PF04347">
    <property type="entry name" value="FliO"/>
    <property type="match status" value="1"/>
</dbReference>
<accession>A0A2S7K923</accession>
<name>A0A2S7K923_9PROT</name>
<evidence type="ECO:0000256" key="9">
    <source>
        <dbReference type="SAM" id="MobiDB-lite"/>
    </source>
</evidence>
<evidence type="ECO:0000256" key="1">
    <source>
        <dbReference type="ARBA" id="ARBA00004117"/>
    </source>
</evidence>
<sequence length="126" mass="13160">MPASEILRIVFGFIAVIGMIGACAYAARKAGFASLPGASGKKRRLAVSETLPLDARRRLALVRCDDAEYLVILGPSGETLVAGGLEAPPREDASPAQQPANPFAGFGSFAEKFRQAGLAQENKDAA</sequence>
<feature type="region of interest" description="Disordered" evidence="9">
    <location>
        <begin position="83"/>
        <end position="105"/>
    </location>
</feature>
<evidence type="ECO:0000256" key="4">
    <source>
        <dbReference type="ARBA" id="ARBA00022692"/>
    </source>
</evidence>
<evidence type="ECO:0000313" key="12">
    <source>
        <dbReference type="Proteomes" id="UP000239504"/>
    </source>
</evidence>
<comment type="caution">
    <text evidence="11">The sequence shown here is derived from an EMBL/GenBank/DDBJ whole genome shotgun (WGS) entry which is preliminary data.</text>
</comment>
<reference evidence="11 12" key="1">
    <citation type="submission" date="2017-12" db="EMBL/GenBank/DDBJ databases">
        <authorList>
            <person name="Hurst M.R.H."/>
        </authorList>
    </citation>
    <scope>NUCLEOTIDE SEQUENCE [LARGE SCALE GENOMIC DNA]</scope>
    <source>
        <strain evidence="11 12">SY-3-19</strain>
    </source>
</reference>